<evidence type="ECO:0000313" key="15">
    <source>
        <dbReference type="Proteomes" id="UP000054903"/>
    </source>
</evidence>
<keyword evidence="4 10" id="KW-0479">Metal-binding</keyword>
<dbReference type="Proteomes" id="UP000054903">
    <property type="component" value="Unassembled WGS sequence"/>
</dbReference>
<feature type="binding site" evidence="10">
    <location>
        <position position="111"/>
    </location>
    <ligand>
        <name>4-amino-2-methyl-5-(diphosphooxymethyl)pyrimidine</name>
        <dbReference type="ChEBI" id="CHEBI:57841"/>
    </ligand>
</feature>
<comment type="cofactor">
    <cofactor evidence="10">
        <name>Mg(2+)</name>
        <dbReference type="ChEBI" id="CHEBI:18420"/>
    </cofactor>
    <text evidence="10">Binds 1 Mg(2+) ion per subunit.</text>
</comment>
<evidence type="ECO:0000256" key="3">
    <source>
        <dbReference type="ARBA" id="ARBA00022679"/>
    </source>
</evidence>
<dbReference type="GO" id="GO:0000287">
    <property type="term" value="F:magnesium ion binding"/>
    <property type="evidence" value="ECO:0007669"/>
    <property type="project" value="UniProtKB-UniRule"/>
</dbReference>
<feature type="binding site" evidence="10">
    <location>
        <position position="92"/>
    </location>
    <ligand>
        <name>Mg(2+)</name>
        <dbReference type="ChEBI" id="CHEBI:18420"/>
    </ligand>
</feature>
<evidence type="ECO:0000256" key="2">
    <source>
        <dbReference type="ARBA" id="ARBA00005165"/>
    </source>
</evidence>
<dbReference type="NCBIfam" id="TIGR00693">
    <property type="entry name" value="thiE"/>
    <property type="match status" value="1"/>
</dbReference>
<comment type="caution">
    <text evidence="14">The sequence shown here is derived from an EMBL/GenBank/DDBJ whole genome shotgun (WGS) entry which is preliminary data.</text>
</comment>
<accession>A0A158B305</accession>
<comment type="pathway">
    <text evidence="2 10 12">Cofactor biosynthesis; thiamine diphosphate biosynthesis; thiamine phosphate from 4-amino-2-methyl-5-diphosphomethylpyrimidine and 4-methyl-5-(2-phosphoethyl)-thiazole: step 1/1.</text>
</comment>
<evidence type="ECO:0000256" key="7">
    <source>
        <dbReference type="ARBA" id="ARBA00047334"/>
    </source>
</evidence>
<dbReference type="SUPFAM" id="SSF51391">
    <property type="entry name" value="Thiamin phosphate synthase"/>
    <property type="match status" value="1"/>
</dbReference>
<dbReference type="InterPro" id="IPR022998">
    <property type="entry name" value="ThiamineP_synth_TenI"/>
</dbReference>
<dbReference type="AlphaFoldDB" id="A0A158B305"/>
<evidence type="ECO:0000313" key="14">
    <source>
        <dbReference type="EMBL" id="SAK64465.1"/>
    </source>
</evidence>
<feature type="binding site" evidence="10">
    <location>
        <position position="72"/>
    </location>
    <ligand>
        <name>4-amino-2-methyl-5-(diphosphooxymethyl)pyrimidine</name>
        <dbReference type="ChEBI" id="CHEBI:57841"/>
    </ligand>
</feature>
<keyword evidence="3 10" id="KW-0808">Transferase</keyword>
<name>A0A158B305_9BURK</name>
<dbReference type="FunFam" id="3.20.20.70:FF:000096">
    <property type="entry name" value="Thiamine-phosphate synthase"/>
    <property type="match status" value="1"/>
</dbReference>
<dbReference type="CDD" id="cd00564">
    <property type="entry name" value="TMP_TenI"/>
    <property type="match status" value="1"/>
</dbReference>
<evidence type="ECO:0000256" key="8">
    <source>
        <dbReference type="ARBA" id="ARBA00047851"/>
    </source>
</evidence>
<comment type="function">
    <text evidence="1 10">Condenses 4-methyl-5-(beta-hydroxyethyl)thiazole monophosphate (THZ-P) and 2-methyl-4-amino-5-hydroxymethyl pyrimidine pyrophosphate (HMP-PP) to form thiamine monophosphate (TMP).</text>
</comment>
<reference evidence="14" key="1">
    <citation type="submission" date="2016-01" db="EMBL/GenBank/DDBJ databases">
        <authorList>
            <person name="Peeters C."/>
        </authorList>
    </citation>
    <scope>NUCLEOTIDE SEQUENCE</scope>
    <source>
        <strain evidence="14">LMG 29320</strain>
    </source>
</reference>
<evidence type="ECO:0000256" key="11">
    <source>
        <dbReference type="RuleBase" id="RU003826"/>
    </source>
</evidence>
<dbReference type="UniPathway" id="UPA00060">
    <property type="reaction ID" value="UER00141"/>
</dbReference>
<feature type="domain" description="Thiamine phosphate synthase/TenI" evidence="13">
    <location>
        <begin position="9"/>
        <end position="193"/>
    </location>
</feature>
<feature type="binding site" evidence="10">
    <location>
        <position position="142"/>
    </location>
    <ligand>
        <name>4-amino-2-methyl-5-(diphosphooxymethyl)pyrimidine</name>
        <dbReference type="ChEBI" id="CHEBI:57841"/>
    </ligand>
</feature>
<dbReference type="GO" id="GO:0004789">
    <property type="term" value="F:thiamine-phosphate diphosphorylase activity"/>
    <property type="evidence" value="ECO:0007669"/>
    <property type="project" value="UniProtKB-UniRule"/>
</dbReference>
<comment type="catalytic activity">
    <reaction evidence="7 10 11">
        <text>4-methyl-5-(2-phosphooxyethyl)-thiazole + 4-amino-2-methyl-5-(diphosphooxymethyl)pyrimidine + H(+) = thiamine phosphate + diphosphate</text>
        <dbReference type="Rhea" id="RHEA:22328"/>
        <dbReference type="ChEBI" id="CHEBI:15378"/>
        <dbReference type="ChEBI" id="CHEBI:33019"/>
        <dbReference type="ChEBI" id="CHEBI:37575"/>
        <dbReference type="ChEBI" id="CHEBI:57841"/>
        <dbReference type="ChEBI" id="CHEBI:58296"/>
        <dbReference type="EC" id="2.5.1.3"/>
    </reaction>
</comment>
<feature type="binding site" evidence="10">
    <location>
        <begin position="139"/>
        <end position="141"/>
    </location>
    <ligand>
        <name>2-[(2R,5Z)-2-carboxy-4-methylthiazol-5(2H)-ylidene]ethyl phosphate</name>
        <dbReference type="ChEBI" id="CHEBI:62899"/>
    </ligand>
</feature>
<evidence type="ECO:0000256" key="12">
    <source>
        <dbReference type="RuleBase" id="RU004253"/>
    </source>
</evidence>
<dbReference type="InterPro" id="IPR013785">
    <property type="entry name" value="Aldolase_TIM"/>
</dbReference>
<evidence type="ECO:0000256" key="10">
    <source>
        <dbReference type="HAMAP-Rule" id="MF_00097"/>
    </source>
</evidence>
<dbReference type="EC" id="2.5.1.3" evidence="10"/>
<dbReference type="InterPro" id="IPR036206">
    <property type="entry name" value="ThiamineP_synth_sf"/>
</dbReference>
<comment type="caution">
    <text evidence="10">Lacks conserved residue(s) required for the propagation of feature annotation.</text>
</comment>
<comment type="catalytic activity">
    <reaction evidence="9 10 11">
        <text>2-[(2R,5Z)-2-carboxy-4-methylthiazol-5(2H)-ylidene]ethyl phosphate + 4-amino-2-methyl-5-(diphosphooxymethyl)pyrimidine + 2 H(+) = thiamine phosphate + CO2 + diphosphate</text>
        <dbReference type="Rhea" id="RHEA:47844"/>
        <dbReference type="ChEBI" id="CHEBI:15378"/>
        <dbReference type="ChEBI" id="CHEBI:16526"/>
        <dbReference type="ChEBI" id="CHEBI:33019"/>
        <dbReference type="ChEBI" id="CHEBI:37575"/>
        <dbReference type="ChEBI" id="CHEBI:57841"/>
        <dbReference type="ChEBI" id="CHEBI:62899"/>
        <dbReference type="EC" id="2.5.1.3"/>
    </reaction>
</comment>
<comment type="similarity">
    <text evidence="10 11">Belongs to the thiamine-phosphate synthase family.</text>
</comment>
<evidence type="ECO:0000259" key="13">
    <source>
        <dbReference type="Pfam" id="PF02581"/>
    </source>
</evidence>
<feature type="binding site" evidence="10">
    <location>
        <begin position="190"/>
        <end position="191"/>
    </location>
    <ligand>
        <name>2-[(2R,5Z)-2-carboxy-4-methylthiazol-5(2H)-ylidene]ethyl phosphate</name>
        <dbReference type="ChEBI" id="CHEBI:62899"/>
    </ligand>
</feature>
<keyword evidence="5 10" id="KW-0460">Magnesium</keyword>
<evidence type="ECO:0000256" key="9">
    <source>
        <dbReference type="ARBA" id="ARBA00047883"/>
    </source>
</evidence>
<dbReference type="STRING" id="1777138.AWB77_02384"/>
<dbReference type="OrthoDB" id="9810880at2"/>
<comment type="catalytic activity">
    <reaction evidence="8 10 11">
        <text>2-(2-carboxy-4-methylthiazol-5-yl)ethyl phosphate + 4-amino-2-methyl-5-(diphosphooxymethyl)pyrimidine + 2 H(+) = thiamine phosphate + CO2 + diphosphate</text>
        <dbReference type="Rhea" id="RHEA:47848"/>
        <dbReference type="ChEBI" id="CHEBI:15378"/>
        <dbReference type="ChEBI" id="CHEBI:16526"/>
        <dbReference type="ChEBI" id="CHEBI:33019"/>
        <dbReference type="ChEBI" id="CHEBI:37575"/>
        <dbReference type="ChEBI" id="CHEBI:57841"/>
        <dbReference type="ChEBI" id="CHEBI:62890"/>
        <dbReference type="EC" id="2.5.1.3"/>
    </reaction>
</comment>
<dbReference type="PANTHER" id="PTHR20857">
    <property type="entry name" value="THIAMINE-PHOSPHATE PYROPHOSPHORYLASE"/>
    <property type="match status" value="1"/>
</dbReference>
<dbReference type="HAMAP" id="MF_00097">
    <property type="entry name" value="TMP_synthase"/>
    <property type="match status" value="1"/>
</dbReference>
<dbReference type="InterPro" id="IPR034291">
    <property type="entry name" value="TMP_synthase"/>
</dbReference>
<dbReference type="GO" id="GO:0009228">
    <property type="term" value="P:thiamine biosynthetic process"/>
    <property type="evidence" value="ECO:0007669"/>
    <property type="project" value="UniProtKB-KW"/>
</dbReference>
<gene>
    <name evidence="10" type="primary">thiE</name>
    <name evidence="14" type="ORF">AWB77_02384</name>
</gene>
<protein>
    <recommendedName>
        <fullName evidence="10">Thiamine-phosphate synthase</fullName>
        <shortName evidence="10">TP synthase</shortName>
        <shortName evidence="10">TPS</shortName>
        <ecNumber evidence="10">2.5.1.3</ecNumber>
    </recommendedName>
    <alternativeName>
        <fullName evidence="10">Thiamine-phosphate pyrophosphorylase</fullName>
        <shortName evidence="10">TMP pyrophosphorylase</shortName>
        <shortName evidence="10">TMP-PPase</shortName>
    </alternativeName>
</protein>
<organism evidence="14 15">
    <name type="scientific">Caballeronia fortuita</name>
    <dbReference type="NCBI Taxonomy" id="1777138"/>
    <lineage>
        <taxon>Bacteria</taxon>
        <taxon>Pseudomonadati</taxon>
        <taxon>Pseudomonadota</taxon>
        <taxon>Betaproteobacteria</taxon>
        <taxon>Burkholderiales</taxon>
        <taxon>Burkholderiaceae</taxon>
        <taxon>Caballeronia</taxon>
    </lineage>
</organism>
<evidence type="ECO:0000256" key="1">
    <source>
        <dbReference type="ARBA" id="ARBA00003814"/>
    </source>
</evidence>
<dbReference type="PANTHER" id="PTHR20857:SF15">
    <property type="entry name" value="THIAMINE-PHOSPHATE SYNTHASE"/>
    <property type="match status" value="1"/>
</dbReference>
<evidence type="ECO:0000256" key="5">
    <source>
        <dbReference type="ARBA" id="ARBA00022842"/>
    </source>
</evidence>
<proteinExistence type="inferred from homology"/>
<dbReference type="Gene3D" id="3.20.20.70">
    <property type="entry name" value="Aldolase class I"/>
    <property type="match status" value="1"/>
</dbReference>
<keyword evidence="6 10" id="KW-0784">Thiamine biosynthesis</keyword>
<evidence type="ECO:0000256" key="4">
    <source>
        <dbReference type="ARBA" id="ARBA00022723"/>
    </source>
</evidence>
<dbReference type="GO" id="GO:0009229">
    <property type="term" value="P:thiamine diphosphate biosynthetic process"/>
    <property type="evidence" value="ECO:0007669"/>
    <property type="project" value="UniProtKB-UniRule"/>
</dbReference>
<dbReference type="Pfam" id="PF02581">
    <property type="entry name" value="TMP-TENI"/>
    <property type="match status" value="1"/>
</dbReference>
<feature type="binding site" evidence="10">
    <location>
        <position position="73"/>
    </location>
    <ligand>
        <name>Mg(2+)</name>
        <dbReference type="ChEBI" id="CHEBI:18420"/>
    </ligand>
</feature>
<feature type="binding site" evidence="10">
    <location>
        <position position="170"/>
    </location>
    <ligand>
        <name>2-[(2R,5Z)-2-carboxy-4-methylthiazol-5(2H)-ylidene]ethyl phosphate</name>
        <dbReference type="ChEBI" id="CHEBI:62899"/>
    </ligand>
</feature>
<dbReference type="EMBL" id="FCNX02000005">
    <property type="protein sequence ID" value="SAK64465.1"/>
    <property type="molecule type" value="Genomic_DNA"/>
</dbReference>
<evidence type="ECO:0000256" key="6">
    <source>
        <dbReference type="ARBA" id="ARBA00022977"/>
    </source>
</evidence>
<keyword evidence="15" id="KW-1185">Reference proteome</keyword>
<sequence>MRASFDLSLYLVLDPVQCGGHDAAIRVARAALEGGATIVQLRAPEWHKRAWFDLARELLPVTRAHGVPFVINDHVDVALAVGADGVHIGQRDLPADVARRLLGPDALIGLSVSTSDETAAAGRLAGVIDYLGAGPVYATPTKTDASAPCGIDGLAGLCAAARLPTVAIGGIQAHNAADVMRAKPAGLAVVSAICKAADPRAAAASLAAIIAQSRN</sequence>
<dbReference type="GO" id="GO:0005737">
    <property type="term" value="C:cytoplasm"/>
    <property type="evidence" value="ECO:0007669"/>
    <property type="project" value="TreeGrafter"/>
</dbReference>
<dbReference type="RefSeq" id="WP_061134613.1">
    <property type="nucleotide sequence ID" value="NZ_FCNX02000005.1"/>
</dbReference>